<dbReference type="SUPFAM" id="SSF51338">
    <property type="entry name" value="Composite domain of metallo-dependent hydrolases"/>
    <property type="match status" value="1"/>
</dbReference>
<dbReference type="Pfam" id="PF01979">
    <property type="entry name" value="Amidohydro_1"/>
    <property type="match status" value="1"/>
</dbReference>
<organism evidence="3 4">
    <name type="scientific">Rhodofomes roseus</name>
    <dbReference type="NCBI Taxonomy" id="34475"/>
    <lineage>
        <taxon>Eukaryota</taxon>
        <taxon>Fungi</taxon>
        <taxon>Dikarya</taxon>
        <taxon>Basidiomycota</taxon>
        <taxon>Agaricomycotina</taxon>
        <taxon>Agaricomycetes</taxon>
        <taxon>Polyporales</taxon>
        <taxon>Rhodofomes</taxon>
    </lineage>
</organism>
<dbReference type="GeneID" id="72001753"/>
<evidence type="ECO:0000259" key="2">
    <source>
        <dbReference type="Pfam" id="PF01979"/>
    </source>
</evidence>
<dbReference type="Gene3D" id="3.20.20.140">
    <property type="entry name" value="Metal-dependent hydrolases"/>
    <property type="match status" value="2"/>
</dbReference>
<accession>A0ABQ8K4X7</accession>
<dbReference type="RefSeq" id="XP_047774666.1">
    <property type="nucleotide sequence ID" value="XM_047921021.1"/>
</dbReference>
<dbReference type="SUPFAM" id="SSF51556">
    <property type="entry name" value="Metallo-dependent hydrolases"/>
    <property type="match status" value="1"/>
</dbReference>
<gene>
    <name evidence="3" type="ORF">C8Q71DRAFT_715127</name>
</gene>
<sequence length="974" mass="105956">MAAEAEGLPLAAPANTRRPTATRNILPVLYTLLAAATFLAYLAVRASEDTQPHRFQHVPLDADVILSRCAALYKTPGPPTGFSARETSERFESDTKPTLVRNATIWTGARNGTEIVYGDVYLDKGIIKAFGDIPETLYTERNDVVVYDAEGAWVTPGLVDLHSHVGLLSAPLMRGTFDVNSRHGPVLPWLRSIDGFDTHDDAFLLAIAGGVTTVQVLPGSGNAIGGQAFMFKLRKTSDRSPTSMLLEPPHSLNGTEADHDEPLRWRHMKQACGENLRRYGNRMDAIWSFRSAYNEARKIRDAQDTYCAKVEAGLWDEIRGQFYPENLQWEALVDVLRGRRIDREQQISNHCYEEVDLDDIVRLTNEFQFPIASFHHASEAWLVPEVLKRTWGGTPAIAIFATNHRFKRESYRGSEFAPRILADNDIPVVMKSDHPVLNSRYLLFEAQQAHYFGLPPNMALSSVTAVPATAAGMSHRVGILQKGADADIVLWDSHPLQLGATPRKVWIDGILQVGSDEDAVVIGKGKGGSAFQRVPSVPNWDKEREEAVKWEGLPPLGTVKHSGCVRFRNVGEVVVRDPEAEEGLRSLFVGEGLGDVVFDEGRLVCVRTDCVNVDGSDVVAELDLRGGSIAPGLMSFGSPLGIEEIAGEPSTGDGLLYDPFLSDAPGILDDKGGMVRAADALQFGTRNALLTHRSGVTYAASSLAKSSTFARSPYTLAGLSVTFRTGSAHALESGAILKDITALHVVVSRTAPFSAESRVSVSTQIAALRRLLLDGEPDHTEIGYWFQKVAQGGIPLVIDVASADIMATLLRLKDEIEEARGSNMRMVFFHATEAHLIAEDIAKANVGVILEPARPFPHTWDDRRILAGPPLTNDTALVALVDAGVTVGVGVRDAWQAPNTRFDAAWTVLESNGRITKEQAQAFVSTNLEKLLCVGEWIGQDGGDLVAYQGGGTFDLSSKPVAVISPGRALVEVF</sequence>
<proteinExistence type="predicted"/>
<evidence type="ECO:0000313" key="4">
    <source>
        <dbReference type="Proteomes" id="UP000814176"/>
    </source>
</evidence>
<dbReference type="InterPro" id="IPR006680">
    <property type="entry name" value="Amidohydro-rel"/>
</dbReference>
<feature type="transmembrane region" description="Helical" evidence="1">
    <location>
        <begin position="25"/>
        <end position="44"/>
    </location>
</feature>
<dbReference type="Proteomes" id="UP000814176">
    <property type="component" value="Unassembled WGS sequence"/>
</dbReference>
<dbReference type="InterPro" id="IPR032466">
    <property type="entry name" value="Metal_Hydrolase"/>
</dbReference>
<keyword evidence="4" id="KW-1185">Reference proteome</keyword>
<dbReference type="EMBL" id="JADCUA010000025">
    <property type="protein sequence ID" value="KAH9831552.1"/>
    <property type="molecule type" value="Genomic_DNA"/>
</dbReference>
<evidence type="ECO:0000313" key="3">
    <source>
        <dbReference type="EMBL" id="KAH9831552.1"/>
    </source>
</evidence>
<keyword evidence="1" id="KW-1133">Transmembrane helix</keyword>
<reference evidence="3 4" key="1">
    <citation type="journal article" date="2021" name="Environ. Microbiol.">
        <title>Gene family expansions and transcriptome signatures uncover fungal adaptations to wood decay.</title>
        <authorList>
            <person name="Hage H."/>
            <person name="Miyauchi S."/>
            <person name="Viragh M."/>
            <person name="Drula E."/>
            <person name="Min B."/>
            <person name="Chaduli D."/>
            <person name="Navarro D."/>
            <person name="Favel A."/>
            <person name="Norest M."/>
            <person name="Lesage-Meessen L."/>
            <person name="Balint B."/>
            <person name="Merenyi Z."/>
            <person name="de Eugenio L."/>
            <person name="Morin E."/>
            <person name="Martinez A.T."/>
            <person name="Baldrian P."/>
            <person name="Stursova M."/>
            <person name="Martinez M.J."/>
            <person name="Novotny C."/>
            <person name="Magnuson J.K."/>
            <person name="Spatafora J.W."/>
            <person name="Maurice S."/>
            <person name="Pangilinan J."/>
            <person name="Andreopoulos W."/>
            <person name="LaButti K."/>
            <person name="Hundley H."/>
            <person name="Na H."/>
            <person name="Kuo A."/>
            <person name="Barry K."/>
            <person name="Lipzen A."/>
            <person name="Henrissat B."/>
            <person name="Riley R."/>
            <person name="Ahrendt S."/>
            <person name="Nagy L.G."/>
            <person name="Grigoriev I.V."/>
            <person name="Martin F."/>
            <person name="Rosso M.N."/>
        </authorList>
    </citation>
    <scope>NUCLEOTIDE SEQUENCE [LARGE SCALE GENOMIC DNA]</scope>
    <source>
        <strain evidence="3 4">CIRM-BRFM 1785</strain>
    </source>
</reference>
<name>A0ABQ8K4X7_9APHY</name>
<keyword evidence="1" id="KW-0812">Transmembrane</keyword>
<dbReference type="InterPro" id="IPR050138">
    <property type="entry name" value="DHOase/Allantoinase_Hydrolase"/>
</dbReference>
<feature type="domain" description="Amidohydrolase-related" evidence="2">
    <location>
        <begin position="153"/>
        <end position="508"/>
    </location>
</feature>
<dbReference type="InterPro" id="IPR011059">
    <property type="entry name" value="Metal-dep_hydrolase_composite"/>
</dbReference>
<dbReference type="PANTHER" id="PTHR43668">
    <property type="entry name" value="ALLANTOINASE"/>
    <property type="match status" value="1"/>
</dbReference>
<evidence type="ECO:0000256" key="1">
    <source>
        <dbReference type="SAM" id="Phobius"/>
    </source>
</evidence>
<dbReference type="PANTHER" id="PTHR43668:SF5">
    <property type="entry name" value="AMIDOHYDROLASE 3 DOMAIN-CONTAINING PROTEIN"/>
    <property type="match status" value="1"/>
</dbReference>
<protein>
    <recommendedName>
        <fullName evidence="2">Amidohydrolase-related domain-containing protein</fullName>
    </recommendedName>
</protein>
<comment type="caution">
    <text evidence="3">The sequence shown here is derived from an EMBL/GenBank/DDBJ whole genome shotgun (WGS) entry which is preliminary data.</text>
</comment>
<keyword evidence="1" id="KW-0472">Membrane</keyword>